<name>A0AAV0CMV3_9ASTE</name>
<reference evidence="2" key="1">
    <citation type="submission" date="2022-07" db="EMBL/GenBank/DDBJ databases">
        <authorList>
            <person name="Macas J."/>
            <person name="Novak P."/>
            <person name="Neumann P."/>
        </authorList>
    </citation>
    <scope>NUCLEOTIDE SEQUENCE</scope>
</reference>
<dbReference type="GO" id="GO:0004523">
    <property type="term" value="F:RNA-DNA hybrid ribonuclease activity"/>
    <property type="evidence" value="ECO:0007669"/>
    <property type="project" value="InterPro"/>
</dbReference>
<dbReference type="SUPFAM" id="SSF53098">
    <property type="entry name" value="Ribonuclease H-like"/>
    <property type="match status" value="1"/>
</dbReference>
<dbReference type="Pfam" id="PF13456">
    <property type="entry name" value="RVT_3"/>
    <property type="match status" value="1"/>
</dbReference>
<keyword evidence="3" id="KW-1185">Reference proteome</keyword>
<dbReference type="Proteomes" id="UP001152523">
    <property type="component" value="Unassembled WGS sequence"/>
</dbReference>
<accession>A0AAV0CMV3</accession>
<dbReference type="InterPro" id="IPR002156">
    <property type="entry name" value="RNaseH_domain"/>
</dbReference>
<feature type="domain" description="RNase H type-1" evidence="1">
    <location>
        <begin position="91"/>
        <end position="220"/>
    </location>
</feature>
<dbReference type="Gene3D" id="3.30.420.10">
    <property type="entry name" value="Ribonuclease H-like superfamily/Ribonuclease H"/>
    <property type="match status" value="1"/>
</dbReference>
<proteinExistence type="predicted"/>
<organism evidence="2 3">
    <name type="scientific">Cuscuta epithymum</name>
    <dbReference type="NCBI Taxonomy" id="186058"/>
    <lineage>
        <taxon>Eukaryota</taxon>
        <taxon>Viridiplantae</taxon>
        <taxon>Streptophyta</taxon>
        <taxon>Embryophyta</taxon>
        <taxon>Tracheophyta</taxon>
        <taxon>Spermatophyta</taxon>
        <taxon>Magnoliopsida</taxon>
        <taxon>eudicotyledons</taxon>
        <taxon>Gunneridae</taxon>
        <taxon>Pentapetalae</taxon>
        <taxon>asterids</taxon>
        <taxon>lamiids</taxon>
        <taxon>Solanales</taxon>
        <taxon>Convolvulaceae</taxon>
        <taxon>Cuscuteae</taxon>
        <taxon>Cuscuta</taxon>
        <taxon>Cuscuta subgen. Cuscuta</taxon>
    </lineage>
</organism>
<evidence type="ECO:0000259" key="1">
    <source>
        <dbReference type="PROSITE" id="PS50879"/>
    </source>
</evidence>
<evidence type="ECO:0000313" key="2">
    <source>
        <dbReference type="EMBL" id="CAH9081011.1"/>
    </source>
</evidence>
<protein>
    <recommendedName>
        <fullName evidence="1">RNase H type-1 domain-containing protein</fullName>
    </recommendedName>
</protein>
<dbReference type="EMBL" id="CAMAPF010000035">
    <property type="protein sequence ID" value="CAH9081011.1"/>
    <property type="molecule type" value="Genomic_DNA"/>
</dbReference>
<dbReference type="PANTHER" id="PTHR48475">
    <property type="entry name" value="RIBONUCLEASE H"/>
    <property type="match status" value="1"/>
</dbReference>
<dbReference type="AlphaFoldDB" id="A0AAV0CMV3"/>
<comment type="caution">
    <text evidence="2">The sequence shown here is derived from an EMBL/GenBank/DDBJ whole genome shotgun (WGS) entry which is preliminary data.</text>
</comment>
<sequence length="280" mass="31290">MEKTVLALIASIKRLAPYFQAHPITVYTTQPLATILRNPMASGRITKWSLMIGQYNVDFKPRPTIKGQALADFIAECTARTEDSSQDTDDFDNWWEMYTDGASSARGCGGGAVITSPEGFKAYYSMKFEFKVTNNEAEYEVLIAGLKCARALGAARLKVRMDSQLVVTQMNGTAETREERMKMYKELAEEQTAQFEQVIINQVSRVENAETDILSKLGNPPTDDLATFVPQHVRGFVRQETLLQPATETILVEVVSFAKPTWLNEIADYLRDGTLPRAPS</sequence>
<gene>
    <name evidence="2" type="ORF">CEPIT_LOCUS7576</name>
</gene>
<dbReference type="InterPro" id="IPR012337">
    <property type="entry name" value="RNaseH-like_sf"/>
</dbReference>
<dbReference type="InterPro" id="IPR036397">
    <property type="entry name" value="RNaseH_sf"/>
</dbReference>
<evidence type="ECO:0000313" key="3">
    <source>
        <dbReference type="Proteomes" id="UP001152523"/>
    </source>
</evidence>
<dbReference type="GO" id="GO:0003676">
    <property type="term" value="F:nucleic acid binding"/>
    <property type="evidence" value="ECO:0007669"/>
    <property type="project" value="InterPro"/>
</dbReference>
<dbReference type="PROSITE" id="PS50879">
    <property type="entry name" value="RNASE_H_1"/>
    <property type="match status" value="1"/>
</dbReference>
<dbReference type="CDD" id="cd09279">
    <property type="entry name" value="RNase_HI_like"/>
    <property type="match status" value="1"/>
</dbReference>
<dbReference type="PANTHER" id="PTHR48475:SF2">
    <property type="entry name" value="RIBONUCLEASE H"/>
    <property type="match status" value="1"/>
</dbReference>